<dbReference type="RefSeq" id="WP_200246443.1">
    <property type="nucleotide sequence ID" value="NZ_JAENHK010000010.1"/>
</dbReference>
<dbReference type="EMBL" id="JAENHK010000010">
    <property type="protein sequence ID" value="MBK1896736.1"/>
    <property type="molecule type" value="Genomic_DNA"/>
</dbReference>
<proteinExistence type="predicted"/>
<protein>
    <submittedName>
        <fullName evidence="1">Uncharacterized protein</fullName>
    </submittedName>
</protein>
<organism evidence="1 2">
    <name type="scientific">Chryseobacterium paridis</name>
    <dbReference type="NCBI Taxonomy" id="2800328"/>
    <lineage>
        <taxon>Bacteria</taxon>
        <taxon>Pseudomonadati</taxon>
        <taxon>Bacteroidota</taxon>
        <taxon>Flavobacteriia</taxon>
        <taxon>Flavobacteriales</taxon>
        <taxon>Weeksellaceae</taxon>
        <taxon>Chryseobacterium group</taxon>
        <taxon>Chryseobacterium</taxon>
    </lineage>
</organism>
<reference evidence="2" key="1">
    <citation type="submission" date="2021-01" db="EMBL/GenBank/DDBJ databases">
        <title>Genome public.</title>
        <authorList>
            <person name="Liu C."/>
            <person name="Sun Q."/>
        </authorList>
    </citation>
    <scope>NUCLEOTIDE SEQUENCE [LARGE SCALE GENOMIC DNA]</scope>
    <source>
        <strain evidence="2">YIM B02567</strain>
    </source>
</reference>
<evidence type="ECO:0000313" key="1">
    <source>
        <dbReference type="EMBL" id="MBK1896736.1"/>
    </source>
</evidence>
<evidence type="ECO:0000313" key="2">
    <source>
        <dbReference type="Proteomes" id="UP000628669"/>
    </source>
</evidence>
<name>A0ABS1FWC3_9FLAO</name>
<keyword evidence="2" id="KW-1185">Reference proteome</keyword>
<comment type="caution">
    <text evidence="1">The sequence shown here is derived from an EMBL/GenBank/DDBJ whole genome shotgun (WGS) entry which is preliminary data.</text>
</comment>
<dbReference type="Proteomes" id="UP000628669">
    <property type="component" value="Unassembled WGS sequence"/>
</dbReference>
<gene>
    <name evidence="1" type="ORF">JHL15_13295</name>
</gene>
<sequence>MPMVKQIGLLHYTRVLSLFLMLTHLFISTTSYNSFSTTLFSTYQHFNSNAHQECDQTSLKENNRTPIKCNGNYCSNFSSFFTASFTSFRFKGFEESLESRFFLYNDPPYSSFFNSIWIPPKIKV</sequence>
<accession>A0ABS1FWC3</accession>